<evidence type="ECO:0000313" key="6">
    <source>
        <dbReference type="Proteomes" id="UP000770889"/>
    </source>
</evidence>
<comment type="similarity">
    <text evidence="1 3">Belongs to the short-chain dehydrogenases/reductases (SDR) family.</text>
</comment>
<accession>A0A944MCP8</accession>
<evidence type="ECO:0000256" key="2">
    <source>
        <dbReference type="ARBA" id="ARBA00023002"/>
    </source>
</evidence>
<dbReference type="AlphaFoldDB" id="A0A944MCP8"/>
<comment type="caution">
    <text evidence="5">The sequence shown here is derived from an EMBL/GenBank/DDBJ whole genome shotgun (WGS) entry which is preliminary data.</text>
</comment>
<evidence type="ECO:0000256" key="1">
    <source>
        <dbReference type="ARBA" id="ARBA00006484"/>
    </source>
</evidence>
<name>A0A944MCP8_9GAMM</name>
<keyword evidence="2" id="KW-0560">Oxidoreductase</keyword>
<evidence type="ECO:0000313" key="5">
    <source>
        <dbReference type="EMBL" id="MBT2991225.1"/>
    </source>
</evidence>
<feature type="domain" description="Ketoreductase" evidence="4">
    <location>
        <begin position="12"/>
        <end position="193"/>
    </location>
</feature>
<evidence type="ECO:0000256" key="3">
    <source>
        <dbReference type="RuleBase" id="RU000363"/>
    </source>
</evidence>
<dbReference type="PROSITE" id="PS00061">
    <property type="entry name" value="ADH_SHORT"/>
    <property type="match status" value="1"/>
</dbReference>
<dbReference type="InterPro" id="IPR002347">
    <property type="entry name" value="SDR_fam"/>
</dbReference>
<dbReference type="SUPFAM" id="SSF51735">
    <property type="entry name" value="NAD(P)-binding Rossmann-fold domains"/>
    <property type="match status" value="1"/>
</dbReference>
<evidence type="ECO:0000259" key="4">
    <source>
        <dbReference type="SMART" id="SM00822"/>
    </source>
</evidence>
<dbReference type="Gene3D" id="3.40.50.720">
    <property type="entry name" value="NAD(P)-binding Rossmann-like Domain"/>
    <property type="match status" value="1"/>
</dbReference>
<dbReference type="PANTHER" id="PTHR44196">
    <property type="entry name" value="DEHYDROGENASE/REDUCTASE SDR FAMILY MEMBER 7B"/>
    <property type="match status" value="1"/>
</dbReference>
<gene>
    <name evidence="5" type="ORF">KME65_19870</name>
</gene>
<dbReference type="CDD" id="cd05233">
    <property type="entry name" value="SDR_c"/>
    <property type="match status" value="1"/>
</dbReference>
<reference evidence="5 6" key="1">
    <citation type="submission" date="2021-05" db="EMBL/GenBank/DDBJ databases">
        <title>Genetic and Functional Diversity in Clade A Lucinid endosymbionts from the Bahamas.</title>
        <authorList>
            <person name="Giani N.M."/>
            <person name="Engel A.S."/>
            <person name="Campbell B.J."/>
        </authorList>
    </citation>
    <scope>NUCLEOTIDE SEQUENCE [LARGE SCALE GENOMIC DNA]</scope>
    <source>
        <strain evidence="5">LUC16012Gg_MoonRockCtena</strain>
    </source>
</reference>
<organism evidence="5 6">
    <name type="scientific">Candidatus Thiodiazotropha taylori</name>
    <dbReference type="NCBI Taxonomy" id="2792791"/>
    <lineage>
        <taxon>Bacteria</taxon>
        <taxon>Pseudomonadati</taxon>
        <taxon>Pseudomonadota</taxon>
        <taxon>Gammaproteobacteria</taxon>
        <taxon>Chromatiales</taxon>
        <taxon>Sedimenticolaceae</taxon>
        <taxon>Candidatus Thiodiazotropha</taxon>
    </lineage>
</organism>
<dbReference type="InterPro" id="IPR057326">
    <property type="entry name" value="KR_dom"/>
</dbReference>
<dbReference type="Pfam" id="PF00106">
    <property type="entry name" value="adh_short"/>
    <property type="match status" value="1"/>
</dbReference>
<dbReference type="PRINTS" id="PR00080">
    <property type="entry name" value="SDRFAMILY"/>
</dbReference>
<proteinExistence type="inferred from homology"/>
<protein>
    <submittedName>
        <fullName evidence="5">SDR family oxidoreductase</fullName>
    </submittedName>
</protein>
<dbReference type="PIRSF" id="PIRSF000126">
    <property type="entry name" value="11-beta-HSD1"/>
    <property type="match status" value="1"/>
</dbReference>
<dbReference type="EMBL" id="JAHHGM010000031">
    <property type="protein sequence ID" value="MBT2991225.1"/>
    <property type="molecule type" value="Genomic_DNA"/>
</dbReference>
<dbReference type="InterPro" id="IPR020904">
    <property type="entry name" value="Sc_DH/Rdtase_CS"/>
</dbReference>
<dbReference type="SMART" id="SM00822">
    <property type="entry name" value="PKS_KR"/>
    <property type="match status" value="1"/>
</dbReference>
<dbReference type="InterPro" id="IPR036291">
    <property type="entry name" value="NAD(P)-bd_dom_sf"/>
</dbReference>
<dbReference type="GO" id="GO:0016491">
    <property type="term" value="F:oxidoreductase activity"/>
    <property type="evidence" value="ECO:0007669"/>
    <property type="project" value="UniProtKB-KW"/>
</dbReference>
<dbReference type="GO" id="GO:0016020">
    <property type="term" value="C:membrane"/>
    <property type="evidence" value="ECO:0007669"/>
    <property type="project" value="TreeGrafter"/>
</dbReference>
<sequence length="280" mass="29299">MSTITGSNADRSTVLITGGSKGIGLELAKQFAMRGCNLVLAARSETDLEHAAKQLESENGCRVSICPLDLTADGGVNELYRQVGEMGIQVDILVNNAGAGDVGPFAESDLNRQLAMLQLNIVVLTALTRLFLPGMIERGNGRILNVASLAAYFSGGANWASYVASKHYVLAFTRGLASELSGTGVRITALCPGPTATGFVGEAGAGDMPIYRWMPKLSPSKVAEAGYRAAMAGRTTATPGLLNKLFAFLGELPPRTVAQSVFGFLSRNPSPGSTGSRRVS</sequence>
<dbReference type="PRINTS" id="PR00081">
    <property type="entry name" value="GDHRDH"/>
</dbReference>
<dbReference type="Proteomes" id="UP000770889">
    <property type="component" value="Unassembled WGS sequence"/>
</dbReference>
<dbReference type="PANTHER" id="PTHR44196:SF2">
    <property type="entry name" value="SHORT-CHAIN DEHYDROGENASE-RELATED"/>
    <property type="match status" value="1"/>
</dbReference>